<sequence>MSNRLLTAAEAAAYLQKKLPAGLSAPSLLSELRRTDRRHPNTLPPPFIKHGGKVFYSRHDLDELAFRVQEARQRPSEAPAPVKPEPARPEMAVSTLRNGVIILAAAENTFIRLDATSARKLAERLMVEAVNSDRRKGAAA</sequence>
<evidence type="ECO:0000313" key="1">
    <source>
        <dbReference type="EMBL" id="OIQ93743.1"/>
    </source>
</evidence>
<dbReference type="EMBL" id="MLJW01000201">
    <property type="protein sequence ID" value="OIQ93743.1"/>
    <property type="molecule type" value="Genomic_DNA"/>
</dbReference>
<comment type="caution">
    <text evidence="1">The sequence shown here is derived from an EMBL/GenBank/DDBJ whole genome shotgun (WGS) entry which is preliminary data.</text>
</comment>
<name>A0A1J5RP60_9ZZZZ</name>
<protein>
    <submittedName>
        <fullName evidence="1">Uncharacterized protein</fullName>
    </submittedName>
</protein>
<proteinExistence type="predicted"/>
<reference evidence="1" key="1">
    <citation type="submission" date="2016-10" db="EMBL/GenBank/DDBJ databases">
        <title>Sequence of Gallionella enrichment culture.</title>
        <authorList>
            <person name="Poehlein A."/>
            <person name="Muehling M."/>
            <person name="Daniel R."/>
        </authorList>
    </citation>
    <scope>NUCLEOTIDE SEQUENCE</scope>
</reference>
<gene>
    <name evidence="1" type="ORF">GALL_243350</name>
</gene>
<accession>A0A1J5RP60</accession>
<organism evidence="1">
    <name type="scientific">mine drainage metagenome</name>
    <dbReference type="NCBI Taxonomy" id="410659"/>
    <lineage>
        <taxon>unclassified sequences</taxon>
        <taxon>metagenomes</taxon>
        <taxon>ecological metagenomes</taxon>
    </lineage>
</organism>
<dbReference type="AlphaFoldDB" id="A0A1J5RP60"/>